<dbReference type="Proteomes" id="UP001212326">
    <property type="component" value="Chromosome"/>
</dbReference>
<evidence type="ECO:0000256" key="1">
    <source>
        <dbReference type="SAM" id="MobiDB-lite"/>
    </source>
</evidence>
<reference evidence="2 3" key="1">
    <citation type="submission" date="2022-12" db="EMBL/GenBank/DDBJ databases">
        <authorList>
            <person name="Mo P."/>
        </authorList>
    </citation>
    <scope>NUCLEOTIDE SEQUENCE [LARGE SCALE GENOMIC DNA]</scope>
    <source>
        <strain evidence="2 3">HUAS 2-6</strain>
    </source>
</reference>
<feature type="compositionally biased region" description="Basic and acidic residues" evidence="1">
    <location>
        <begin position="13"/>
        <end position="72"/>
    </location>
</feature>
<feature type="region of interest" description="Disordered" evidence="1">
    <location>
        <begin position="1"/>
        <end position="94"/>
    </location>
</feature>
<feature type="compositionally biased region" description="Low complexity" evidence="1">
    <location>
        <begin position="74"/>
        <end position="83"/>
    </location>
</feature>
<dbReference type="InterPro" id="IPR028037">
    <property type="entry name" value="Antitoxin_Rv0909/MT0933"/>
</dbReference>
<dbReference type="RefSeq" id="WP_225101050.1">
    <property type="nucleotide sequence ID" value="NZ_CP115300.1"/>
</dbReference>
<name>A0ABY7P1H1_9ACTN</name>
<keyword evidence="3" id="KW-1185">Reference proteome</keyword>
<protein>
    <submittedName>
        <fullName evidence="2">Antitoxin</fullName>
    </submittedName>
</protein>
<sequence length="94" mass="9895">MGLLDNMKAKLGPAKDKVSDLARQHGDKVQHGIDKAAKAVDERTKGKYSDKIHAGTGKAKEAMDRLAHKEGSGPDTPAADPATPVRPEEPPSAS</sequence>
<accession>A0ABY7P1H1</accession>
<proteinExistence type="predicted"/>
<evidence type="ECO:0000313" key="3">
    <source>
        <dbReference type="Proteomes" id="UP001212326"/>
    </source>
</evidence>
<gene>
    <name evidence="2" type="ORF">O1G22_11405</name>
</gene>
<organism evidence="2 3">
    <name type="scientific">Streptomyces camelliae</name>
    <dbReference type="NCBI Taxonomy" id="3004093"/>
    <lineage>
        <taxon>Bacteria</taxon>
        <taxon>Bacillati</taxon>
        <taxon>Actinomycetota</taxon>
        <taxon>Actinomycetes</taxon>
        <taxon>Kitasatosporales</taxon>
        <taxon>Streptomycetaceae</taxon>
        <taxon>Streptomyces</taxon>
    </lineage>
</organism>
<dbReference type="Pfam" id="PF14013">
    <property type="entry name" value="MT0933_antitox"/>
    <property type="match status" value="1"/>
</dbReference>
<evidence type="ECO:0000313" key="2">
    <source>
        <dbReference type="EMBL" id="WBO63394.1"/>
    </source>
</evidence>
<dbReference type="EMBL" id="CP115300">
    <property type="protein sequence ID" value="WBO63394.1"/>
    <property type="molecule type" value="Genomic_DNA"/>
</dbReference>